<protein>
    <submittedName>
        <fullName evidence="1">Uncharacterized protein</fullName>
    </submittedName>
</protein>
<dbReference type="GeneID" id="43666819"/>
<gene>
    <name evidence="1" type="ORF">BDV37DRAFT_249863</name>
</gene>
<sequence>MGGISVADVGQACEVLIESIVQGVEMGRRTEIGLAIENNERSQTEILGLEEEIVKMFEGDITILHEIYKGKDS</sequence>
<keyword evidence="2" id="KW-1185">Reference proteome</keyword>
<proteinExistence type="predicted"/>
<dbReference type="AlphaFoldDB" id="A0A5N7DAS8"/>
<dbReference type="RefSeq" id="XP_031940885.1">
    <property type="nucleotide sequence ID" value="XM_032082128.1"/>
</dbReference>
<evidence type="ECO:0000313" key="1">
    <source>
        <dbReference type="EMBL" id="KAE8403566.1"/>
    </source>
</evidence>
<accession>A0A5N7DAS8</accession>
<name>A0A5N7DAS8_9EURO</name>
<organism evidence="1 2">
    <name type="scientific">Aspergillus pseudonomiae</name>
    <dbReference type="NCBI Taxonomy" id="1506151"/>
    <lineage>
        <taxon>Eukaryota</taxon>
        <taxon>Fungi</taxon>
        <taxon>Dikarya</taxon>
        <taxon>Ascomycota</taxon>
        <taxon>Pezizomycotina</taxon>
        <taxon>Eurotiomycetes</taxon>
        <taxon>Eurotiomycetidae</taxon>
        <taxon>Eurotiales</taxon>
        <taxon>Aspergillaceae</taxon>
        <taxon>Aspergillus</taxon>
        <taxon>Aspergillus subgen. Circumdati</taxon>
    </lineage>
</organism>
<reference evidence="1 2" key="1">
    <citation type="submission" date="2019-04" db="EMBL/GenBank/DDBJ databases">
        <authorList>
            <consortium name="DOE Joint Genome Institute"/>
            <person name="Mondo S."/>
            <person name="Kjaerbolling I."/>
            <person name="Vesth T."/>
            <person name="Frisvad J.C."/>
            <person name="Nybo J.L."/>
            <person name="Theobald S."/>
            <person name="Kildgaard S."/>
            <person name="Isbrandt T."/>
            <person name="Kuo A."/>
            <person name="Sato A."/>
            <person name="Lyhne E.K."/>
            <person name="Kogle M.E."/>
            <person name="Wiebenga A."/>
            <person name="Kun R.S."/>
            <person name="Lubbers R.J."/>
            <person name="Makela M.R."/>
            <person name="Barry K."/>
            <person name="Chovatia M."/>
            <person name="Clum A."/>
            <person name="Daum C."/>
            <person name="Haridas S."/>
            <person name="He G."/>
            <person name="LaButti K."/>
            <person name="Lipzen A."/>
            <person name="Riley R."/>
            <person name="Salamov A."/>
            <person name="Simmons B.A."/>
            <person name="Magnuson J.K."/>
            <person name="Henrissat B."/>
            <person name="Mortensen U.H."/>
            <person name="Larsen T.O."/>
            <person name="Devries R.P."/>
            <person name="Grigoriev I.V."/>
            <person name="Machida M."/>
            <person name="Baker S.E."/>
            <person name="Andersen M.R."/>
            <person name="Cantor M.N."/>
            <person name="Hua S.X."/>
        </authorList>
    </citation>
    <scope>NUCLEOTIDE SEQUENCE [LARGE SCALE GENOMIC DNA]</scope>
    <source>
        <strain evidence="1 2">CBS 119388</strain>
    </source>
</reference>
<accession>A0A5N6HX88</accession>
<evidence type="ECO:0000313" key="2">
    <source>
        <dbReference type="Proteomes" id="UP000325579"/>
    </source>
</evidence>
<dbReference type="Proteomes" id="UP000325579">
    <property type="component" value="Unassembled WGS sequence"/>
</dbReference>
<dbReference type="EMBL" id="ML736775">
    <property type="protein sequence ID" value="KAE8403566.1"/>
    <property type="molecule type" value="Genomic_DNA"/>
</dbReference>